<dbReference type="PANTHER" id="PTHR32308:SF0">
    <property type="entry name" value="HPCH_HPAI ALDOLASE_CITRATE LYASE DOMAIN-CONTAINING PROTEIN"/>
    <property type="match status" value="1"/>
</dbReference>
<dbReference type="InterPro" id="IPR005000">
    <property type="entry name" value="Aldolase/citrate-lyase_domain"/>
</dbReference>
<dbReference type="EMBL" id="CP060587">
    <property type="protein sequence ID" value="QNL93779.1"/>
    <property type="molecule type" value="Genomic_DNA"/>
</dbReference>
<keyword evidence="6" id="KW-1185">Reference proteome</keyword>
<keyword evidence="5" id="KW-0456">Lyase</keyword>
<accession>A0ABX6SQY2</accession>
<proteinExistence type="predicted"/>
<organism evidence="5 6">
    <name type="scientific">Aeromicrobium senzhongii</name>
    <dbReference type="NCBI Taxonomy" id="2663859"/>
    <lineage>
        <taxon>Bacteria</taxon>
        <taxon>Bacillati</taxon>
        <taxon>Actinomycetota</taxon>
        <taxon>Actinomycetes</taxon>
        <taxon>Propionibacteriales</taxon>
        <taxon>Nocardioidaceae</taxon>
        <taxon>Aeromicrobium</taxon>
    </lineage>
</organism>
<sequence>MSRRAALCVPANEPRKVAKALGSPADEVVVDLEDAVPVDEKVGSRSTVADLPARDHGALAVRVNAVGTPWHEEDVAACAANPAVDSIVLPKAESAASIRALGERLEALESAAGRTRPLRIQALIESPAGVHQAAAIGTASERLCALIIGYADLSASMGRRVEASWQFAQDAVLLAARLGGVEAIDGPQLTVADDERLAGAARSAADLGFDGKWVIHPAQIGTVQTAFTPSPEEIAEAREIVAVIEHAATEGRGALTWRGRMLDEALAVSARRTLDRSTGKEPA</sequence>
<keyword evidence="2" id="KW-0479">Metal-binding</keyword>
<comment type="cofactor">
    <cofactor evidence="1">
        <name>Mg(2+)</name>
        <dbReference type="ChEBI" id="CHEBI:18420"/>
    </cofactor>
</comment>
<evidence type="ECO:0000256" key="3">
    <source>
        <dbReference type="ARBA" id="ARBA00022842"/>
    </source>
</evidence>
<dbReference type="Pfam" id="PF03328">
    <property type="entry name" value="HpcH_HpaI"/>
    <property type="match status" value="1"/>
</dbReference>
<evidence type="ECO:0000313" key="5">
    <source>
        <dbReference type="EMBL" id="QNL93779.1"/>
    </source>
</evidence>
<dbReference type="InterPro" id="IPR040442">
    <property type="entry name" value="Pyrv_kinase-like_dom_sf"/>
</dbReference>
<dbReference type="SUPFAM" id="SSF51621">
    <property type="entry name" value="Phosphoenolpyruvate/pyruvate domain"/>
    <property type="match status" value="1"/>
</dbReference>
<evidence type="ECO:0000313" key="6">
    <source>
        <dbReference type="Proteomes" id="UP000515871"/>
    </source>
</evidence>
<dbReference type="GO" id="GO:0016829">
    <property type="term" value="F:lyase activity"/>
    <property type="evidence" value="ECO:0007669"/>
    <property type="project" value="UniProtKB-KW"/>
</dbReference>
<dbReference type="Proteomes" id="UP000515871">
    <property type="component" value="Chromosome"/>
</dbReference>
<dbReference type="InterPro" id="IPR015813">
    <property type="entry name" value="Pyrv/PenolPyrv_kinase-like_dom"/>
</dbReference>
<gene>
    <name evidence="5" type="ORF">H9L21_11800</name>
</gene>
<dbReference type="PANTHER" id="PTHR32308">
    <property type="entry name" value="LYASE BETA SUBUNIT, PUTATIVE (AFU_ORTHOLOGUE AFUA_4G13030)-RELATED"/>
    <property type="match status" value="1"/>
</dbReference>
<keyword evidence="3" id="KW-0460">Magnesium</keyword>
<dbReference type="RefSeq" id="WP_154596727.1">
    <property type="nucleotide sequence ID" value="NZ_CP060587.1"/>
</dbReference>
<reference evidence="5 6" key="1">
    <citation type="submission" date="2020-08" db="EMBL/GenBank/DDBJ databases">
        <title>Novel species in genus Aeromicrobium.</title>
        <authorList>
            <person name="Zhang G."/>
        </authorList>
    </citation>
    <scope>NUCLEOTIDE SEQUENCE [LARGE SCALE GENOMIC DNA]</scope>
    <source>
        <strain evidence="6">zg-629</strain>
    </source>
</reference>
<evidence type="ECO:0000256" key="2">
    <source>
        <dbReference type="ARBA" id="ARBA00022723"/>
    </source>
</evidence>
<name>A0ABX6SQY2_9ACTN</name>
<evidence type="ECO:0000259" key="4">
    <source>
        <dbReference type="Pfam" id="PF03328"/>
    </source>
</evidence>
<evidence type="ECO:0000256" key="1">
    <source>
        <dbReference type="ARBA" id="ARBA00001946"/>
    </source>
</evidence>
<dbReference type="Gene3D" id="3.20.20.60">
    <property type="entry name" value="Phosphoenolpyruvate-binding domains"/>
    <property type="match status" value="1"/>
</dbReference>
<dbReference type="PIRSF" id="PIRSF015582">
    <property type="entry name" value="Cit_lyase_B"/>
    <property type="match status" value="1"/>
</dbReference>
<dbReference type="InterPro" id="IPR011206">
    <property type="entry name" value="Citrate_lyase_beta/mcl1/mcl2"/>
</dbReference>
<protein>
    <submittedName>
        <fullName evidence="5">CoA ester lyase</fullName>
    </submittedName>
</protein>
<feature type="domain" description="HpcH/HpaI aldolase/citrate lyase" evidence="4">
    <location>
        <begin position="4"/>
        <end position="217"/>
    </location>
</feature>